<dbReference type="GO" id="GO:0015379">
    <property type="term" value="F:potassium:chloride symporter activity"/>
    <property type="evidence" value="ECO:0007669"/>
    <property type="project" value="TreeGrafter"/>
</dbReference>
<dbReference type="AlphaFoldDB" id="A0A0R3VXY9"/>
<evidence type="ECO:0000256" key="2">
    <source>
        <dbReference type="ARBA" id="ARBA00022692"/>
    </source>
</evidence>
<name>A0A0R3VXY9_TAEAS</name>
<feature type="region of interest" description="Disordered" evidence="5">
    <location>
        <begin position="147"/>
        <end position="179"/>
    </location>
</feature>
<dbReference type="GO" id="GO:0006884">
    <property type="term" value="P:cell volume homeostasis"/>
    <property type="evidence" value="ECO:0007669"/>
    <property type="project" value="TreeGrafter"/>
</dbReference>
<keyword evidence="2" id="KW-0812">Transmembrane</keyword>
<dbReference type="InterPro" id="IPR018491">
    <property type="entry name" value="SLC12_C"/>
</dbReference>
<protein>
    <submittedName>
        <fullName evidence="7">SLC12 domain-containing protein</fullName>
    </submittedName>
</protein>
<feature type="domain" description="SLC12A transporter C-terminal" evidence="6">
    <location>
        <begin position="213"/>
        <end position="276"/>
    </location>
</feature>
<evidence type="ECO:0000313" key="7">
    <source>
        <dbReference type="WBParaSite" id="TASK_0000228301-mRNA-1"/>
    </source>
</evidence>
<evidence type="ECO:0000256" key="3">
    <source>
        <dbReference type="ARBA" id="ARBA00022989"/>
    </source>
</evidence>
<keyword evidence="4" id="KW-0472">Membrane</keyword>
<evidence type="ECO:0000256" key="5">
    <source>
        <dbReference type="SAM" id="MobiDB-lite"/>
    </source>
</evidence>
<dbReference type="InterPro" id="IPR004842">
    <property type="entry name" value="SLC12A_fam"/>
</dbReference>
<dbReference type="GO" id="GO:0055075">
    <property type="term" value="P:potassium ion homeostasis"/>
    <property type="evidence" value="ECO:0007669"/>
    <property type="project" value="TreeGrafter"/>
</dbReference>
<keyword evidence="3" id="KW-1133">Transmembrane helix</keyword>
<dbReference type="GO" id="GO:0055064">
    <property type="term" value="P:chloride ion homeostasis"/>
    <property type="evidence" value="ECO:0007669"/>
    <property type="project" value="TreeGrafter"/>
</dbReference>
<dbReference type="STRING" id="60517.A0A0R3VXY9"/>
<reference evidence="7" key="1">
    <citation type="submission" date="2017-02" db="UniProtKB">
        <authorList>
            <consortium name="WormBaseParasite"/>
        </authorList>
    </citation>
    <scope>IDENTIFICATION</scope>
</reference>
<organism evidence="7">
    <name type="scientific">Taenia asiatica</name>
    <name type="common">Asian tapeworm</name>
    <dbReference type="NCBI Taxonomy" id="60517"/>
    <lineage>
        <taxon>Eukaryota</taxon>
        <taxon>Metazoa</taxon>
        <taxon>Spiralia</taxon>
        <taxon>Lophotrochozoa</taxon>
        <taxon>Platyhelminthes</taxon>
        <taxon>Cestoda</taxon>
        <taxon>Eucestoda</taxon>
        <taxon>Cyclophyllidea</taxon>
        <taxon>Taeniidae</taxon>
        <taxon>Taenia</taxon>
    </lineage>
</organism>
<dbReference type="GO" id="GO:1990573">
    <property type="term" value="P:potassium ion import across plasma membrane"/>
    <property type="evidence" value="ECO:0007669"/>
    <property type="project" value="TreeGrafter"/>
</dbReference>
<proteinExistence type="predicted"/>
<evidence type="ECO:0000256" key="4">
    <source>
        <dbReference type="ARBA" id="ARBA00023136"/>
    </source>
</evidence>
<comment type="subcellular location">
    <subcellularLocation>
        <location evidence="1">Membrane</location>
        <topology evidence="1">Multi-pass membrane protein</topology>
    </subcellularLocation>
</comment>
<feature type="compositionally biased region" description="Basic and acidic residues" evidence="5">
    <location>
        <begin position="147"/>
        <end position="160"/>
    </location>
</feature>
<feature type="compositionally biased region" description="Polar residues" evidence="5">
    <location>
        <begin position="169"/>
        <end position="179"/>
    </location>
</feature>
<dbReference type="GO" id="GO:0005886">
    <property type="term" value="C:plasma membrane"/>
    <property type="evidence" value="ECO:0007669"/>
    <property type="project" value="TreeGrafter"/>
</dbReference>
<dbReference type="WBParaSite" id="TASK_0000228301-mRNA-1">
    <property type="protein sequence ID" value="TASK_0000228301-mRNA-1"/>
    <property type="gene ID" value="TASK_0000228301"/>
</dbReference>
<evidence type="ECO:0000259" key="6">
    <source>
        <dbReference type="Pfam" id="PF03522"/>
    </source>
</evidence>
<dbReference type="PANTHER" id="PTHR11827:SF73">
    <property type="entry name" value="KAZACHOC, ISOFORM G"/>
    <property type="match status" value="1"/>
</dbReference>
<dbReference type="PANTHER" id="PTHR11827">
    <property type="entry name" value="SOLUTE CARRIER FAMILY 12, CATION COTRANSPORTERS"/>
    <property type="match status" value="1"/>
</dbReference>
<sequence length="278" mass="31281">LLRVILVTAQACSLAILMPRFIEAFPQSKDAALTGTVDLWFIVHDGGILLLTAYLLLRNRVWCKCRLRVFVVTGEPDTNGVLKKVMARFIYDLRISAEVEIVEMSKTDISAYALQRTVAADQRRELLKEMKCQDVASKTDLQAVIDEHYKKERERERENGGNDEEDESCSSTENSASANQRLNEYTFSPSALRHGTRCFDVGCRKSSPRRLHSAKRLNELIVERSADAAAVLINLPALPKSAGSEFYYMEYVETLTDGLQRVILIRGSGREVITAFAE</sequence>
<accession>A0A0R3VXY9</accession>
<feature type="domain" description="SLC12A transporter C-terminal" evidence="6">
    <location>
        <begin position="30"/>
        <end position="134"/>
    </location>
</feature>
<evidence type="ECO:0000256" key="1">
    <source>
        <dbReference type="ARBA" id="ARBA00004141"/>
    </source>
</evidence>
<dbReference type="Pfam" id="PF03522">
    <property type="entry name" value="SLC12"/>
    <property type="match status" value="2"/>
</dbReference>